<dbReference type="PANTHER" id="PTHR42709">
    <property type="entry name" value="ALKALINE PHOSPHATASE LIKE PROTEIN"/>
    <property type="match status" value="1"/>
</dbReference>
<dbReference type="PATRIC" id="fig|123899.6.peg.415"/>
<dbReference type="PANTHER" id="PTHR42709:SF2">
    <property type="entry name" value="INNER MEMBRANE PROTEIN YOHD"/>
    <property type="match status" value="1"/>
</dbReference>
<dbReference type="Proteomes" id="UP000076825">
    <property type="component" value="Chromosome 1"/>
</dbReference>
<keyword evidence="4" id="KW-1185">Reference proteome</keyword>
<dbReference type="KEGG" id="btrm:SAMEA390648700432"/>
<dbReference type="Pfam" id="PF09335">
    <property type="entry name" value="VTT_dom"/>
    <property type="match status" value="1"/>
</dbReference>
<dbReference type="InterPro" id="IPR032816">
    <property type="entry name" value="VTT_dom"/>
</dbReference>
<dbReference type="RefSeq" id="WP_025516999.1">
    <property type="nucleotide sequence ID" value="NZ_CP016340.1"/>
</dbReference>
<reference evidence="3 4" key="1">
    <citation type="submission" date="2016-04" db="EMBL/GenBank/DDBJ databases">
        <authorList>
            <consortium name="Pathogen Informatics"/>
        </authorList>
    </citation>
    <scope>NUCLEOTIDE SEQUENCE [LARGE SCALE GENOMIC DNA]</scope>
    <source>
        <strain evidence="3 4">H044680328</strain>
    </source>
</reference>
<feature type="domain" description="VTT" evidence="2">
    <location>
        <begin position="29"/>
        <end position="150"/>
    </location>
</feature>
<dbReference type="GeneID" id="56588157"/>
<dbReference type="eggNOG" id="COG0586">
    <property type="taxonomic scope" value="Bacteria"/>
</dbReference>
<keyword evidence="1" id="KW-0812">Transmembrane</keyword>
<proteinExistence type="predicted"/>
<organism evidence="3 4">
    <name type="scientific">Bordetella trematum</name>
    <dbReference type="NCBI Taxonomy" id="123899"/>
    <lineage>
        <taxon>Bacteria</taxon>
        <taxon>Pseudomonadati</taxon>
        <taxon>Pseudomonadota</taxon>
        <taxon>Betaproteobacteria</taxon>
        <taxon>Burkholderiales</taxon>
        <taxon>Alcaligenaceae</taxon>
        <taxon>Bordetella</taxon>
    </lineage>
</organism>
<gene>
    <name evidence="3" type="primary">yohD</name>
    <name evidence="3" type="ORF">SAMEA3906487_00432</name>
</gene>
<evidence type="ECO:0000256" key="1">
    <source>
        <dbReference type="SAM" id="Phobius"/>
    </source>
</evidence>
<feature type="transmembrane region" description="Helical" evidence="1">
    <location>
        <begin position="136"/>
        <end position="157"/>
    </location>
</feature>
<keyword evidence="1" id="KW-1133">Transmembrane helix</keyword>
<dbReference type="STRING" id="123899.SAMEA3906487_00432"/>
<dbReference type="GO" id="GO:0005886">
    <property type="term" value="C:plasma membrane"/>
    <property type="evidence" value="ECO:0007669"/>
    <property type="project" value="TreeGrafter"/>
</dbReference>
<accession>A0A157S959</accession>
<protein>
    <submittedName>
        <fullName evidence="3">DedA family membrane protein</fullName>
    </submittedName>
</protein>
<evidence type="ECO:0000313" key="3">
    <source>
        <dbReference type="EMBL" id="SAI66791.1"/>
    </source>
</evidence>
<dbReference type="OrthoDB" id="9780918at2"/>
<dbReference type="InterPro" id="IPR051311">
    <property type="entry name" value="DedA_domain"/>
</dbReference>
<keyword evidence="1" id="KW-0472">Membrane</keyword>
<name>A0A157S959_9BORD</name>
<dbReference type="AlphaFoldDB" id="A0A157S959"/>
<dbReference type="EMBL" id="LT546645">
    <property type="protein sequence ID" value="SAI66791.1"/>
    <property type="molecule type" value="Genomic_DNA"/>
</dbReference>
<evidence type="ECO:0000313" key="4">
    <source>
        <dbReference type="Proteomes" id="UP000076825"/>
    </source>
</evidence>
<feature type="transmembrane region" description="Helical" evidence="1">
    <location>
        <begin position="48"/>
        <end position="71"/>
    </location>
</feature>
<sequence length="181" mass="19666">METLHHLLLAYGAWALFACLYLESMGAPVPGESAVVLASLLASHGEMSLPVLLLAVFCGAVLGDCTGYAIGRFGGQRLLRRYGHLVKLTPQRLDTLQAQFSKRGVYIVMGARFVVVLRQLNGLLAGSGGMPFGRFLAANMVGALAWTLVWGAGPYLASEVFHPWIQQWWPKLHHLVAAVPR</sequence>
<evidence type="ECO:0000259" key="2">
    <source>
        <dbReference type="Pfam" id="PF09335"/>
    </source>
</evidence>